<dbReference type="Proteomes" id="UP000609064">
    <property type="component" value="Unassembled WGS sequence"/>
</dbReference>
<dbReference type="InterPro" id="IPR007472">
    <property type="entry name" value="N-end_Aminoacyl_Trfase_C"/>
</dbReference>
<organism evidence="2 3">
    <name type="scientific">Emticicia aquatilis</name>
    <dbReference type="NCBI Taxonomy" id="1537369"/>
    <lineage>
        <taxon>Bacteria</taxon>
        <taxon>Pseudomonadati</taxon>
        <taxon>Bacteroidota</taxon>
        <taxon>Cytophagia</taxon>
        <taxon>Cytophagales</taxon>
        <taxon>Leadbetterellaceae</taxon>
        <taxon>Emticicia</taxon>
    </lineage>
</organism>
<dbReference type="Pfam" id="PF04377">
    <property type="entry name" value="ATE_C"/>
    <property type="match status" value="1"/>
</dbReference>
<protein>
    <recommendedName>
        <fullName evidence="1">N-end rule aminoacyl transferase C-terminal domain-containing protein</fullName>
    </recommendedName>
</protein>
<name>A0A917E0D2_9BACT</name>
<dbReference type="PANTHER" id="PTHR21367:SF1">
    <property type="entry name" value="ARGINYL-TRNA--PROTEIN TRANSFERASE 1"/>
    <property type="match status" value="1"/>
</dbReference>
<dbReference type="SUPFAM" id="SSF55729">
    <property type="entry name" value="Acyl-CoA N-acyltransferases (Nat)"/>
    <property type="match status" value="1"/>
</dbReference>
<evidence type="ECO:0000313" key="2">
    <source>
        <dbReference type="EMBL" id="GGD84088.1"/>
    </source>
</evidence>
<keyword evidence="3" id="KW-1185">Reference proteome</keyword>
<evidence type="ECO:0000313" key="3">
    <source>
        <dbReference type="Proteomes" id="UP000609064"/>
    </source>
</evidence>
<dbReference type="EMBL" id="BMKK01000026">
    <property type="protein sequence ID" value="GGD84088.1"/>
    <property type="molecule type" value="Genomic_DNA"/>
</dbReference>
<comment type="caution">
    <text evidence="2">The sequence shown here is derived from an EMBL/GenBank/DDBJ whole genome shotgun (WGS) entry which is preliminary data.</text>
</comment>
<dbReference type="GO" id="GO:0005737">
    <property type="term" value="C:cytoplasm"/>
    <property type="evidence" value="ECO:0007669"/>
    <property type="project" value="TreeGrafter"/>
</dbReference>
<evidence type="ECO:0000259" key="1">
    <source>
        <dbReference type="Pfam" id="PF04377"/>
    </source>
</evidence>
<dbReference type="RefSeq" id="WP_188771680.1">
    <property type="nucleotide sequence ID" value="NZ_BMKK01000026.1"/>
</dbReference>
<dbReference type="InterPro" id="IPR030700">
    <property type="entry name" value="N-end_Aminoacyl_Trfase"/>
</dbReference>
<dbReference type="InterPro" id="IPR016181">
    <property type="entry name" value="Acyl_CoA_acyltransferase"/>
</dbReference>
<sequence length="358" mass="42144">MFVELHYPESLTAQELDIYLANGWFRMGQSIFTTNFLRFKDKLHSAIWLRIDLLNSEKSKTQQKIEKLNAKFRVEIQIASPTEQHEELFSKYRESMAFEPAPSVRNLLYGHQEERASLRIFDTVEINIYDENKLIAVGFLDLGEKSAAGISCFYDPEYRKNSLGKYLMYLKMEFCKKNGFHFFYPGYFAPGYPLFDYKLDLAKPSLQYLDLVADAWIPFEEYDDSRIPLHSMIENLRTLSEILDSRGVKNDFKFYDFFDADMIHNLNGMGLLDFPVFLFCFDIDADSPLLPMVIYDVRDEQFHLILCTRVYKSIFEEAPEEHYNAFLLQISRFLYTGEVVEEMADVIEMYGRELLKEV</sequence>
<feature type="domain" description="N-end rule aminoacyl transferase C-terminal" evidence="1">
    <location>
        <begin position="85"/>
        <end position="201"/>
    </location>
</feature>
<reference evidence="2" key="1">
    <citation type="journal article" date="2014" name="Int. J. Syst. Evol. Microbiol.">
        <title>Complete genome sequence of Corynebacterium casei LMG S-19264T (=DSM 44701T), isolated from a smear-ripened cheese.</title>
        <authorList>
            <consortium name="US DOE Joint Genome Institute (JGI-PGF)"/>
            <person name="Walter F."/>
            <person name="Albersmeier A."/>
            <person name="Kalinowski J."/>
            <person name="Ruckert C."/>
        </authorList>
    </citation>
    <scope>NUCLEOTIDE SEQUENCE</scope>
    <source>
        <strain evidence="2">CGMCC 1.15958</strain>
    </source>
</reference>
<gene>
    <name evidence="2" type="ORF">GCM10011514_55110</name>
</gene>
<proteinExistence type="predicted"/>
<dbReference type="GO" id="GO:0004057">
    <property type="term" value="F:arginyl-tRNA--protein transferase activity"/>
    <property type="evidence" value="ECO:0007669"/>
    <property type="project" value="InterPro"/>
</dbReference>
<reference evidence="2" key="2">
    <citation type="submission" date="2020-09" db="EMBL/GenBank/DDBJ databases">
        <authorList>
            <person name="Sun Q."/>
            <person name="Zhou Y."/>
        </authorList>
    </citation>
    <scope>NUCLEOTIDE SEQUENCE</scope>
    <source>
        <strain evidence="2">CGMCC 1.15958</strain>
    </source>
</reference>
<accession>A0A917E0D2</accession>
<dbReference type="PANTHER" id="PTHR21367">
    <property type="entry name" value="ARGININE-TRNA-PROTEIN TRANSFERASE 1"/>
    <property type="match status" value="1"/>
</dbReference>
<dbReference type="AlphaFoldDB" id="A0A917E0D2"/>